<dbReference type="EMBL" id="CAJHJG010000974">
    <property type="protein sequence ID" value="CAD6907721.1"/>
    <property type="molecule type" value="Genomic_DNA"/>
</dbReference>
<dbReference type="EMBL" id="LWDD02001553">
    <property type="protein sequence ID" value="KAE8247315.1"/>
    <property type="molecule type" value="Genomic_DNA"/>
</dbReference>
<comment type="caution">
    <text evidence="2">The sequence shown here is derived from an EMBL/GenBank/DDBJ whole genome shotgun (WGS) entry which is preliminary data.</text>
</comment>
<name>A0A177UMS4_9BASI</name>
<evidence type="ECO:0000313" key="2">
    <source>
        <dbReference type="EMBL" id="KAE8247315.1"/>
    </source>
</evidence>
<reference evidence="2" key="1">
    <citation type="submission" date="2016-04" db="EMBL/GenBank/DDBJ databases">
        <authorList>
            <person name="Nguyen H.D."/>
            <person name="Kesanakurti P."/>
            <person name="Cullis J."/>
            <person name="Levesque C.A."/>
            <person name="Hambleton S."/>
        </authorList>
    </citation>
    <scope>NUCLEOTIDE SEQUENCE</scope>
    <source>
        <strain evidence="2">DAOMC 238032</strain>
    </source>
</reference>
<keyword evidence="4" id="KW-1185">Reference proteome</keyword>
<evidence type="ECO:0000313" key="4">
    <source>
        <dbReference type="Proteomes" id="UP000836402"/>
    </source>
</evidence>
<protein>
    <submittedName>
        <fullName evidence="2">Uncharacterized protein</fullName>
    </submittedName>
</protein>
<reference evidence="1" key="3">
    <citation type="submission" date="2020-10" db="EMBL/GenBank/DDBJ databases">
        <authorList>
            <person name="Sedaghatjoo S."/>
        </authorList>
    </citation>
    <scope>NUCLEOTIDE SEQUENCE</scope>
    <source>
        <strain evidence="1">AZH3</strain>
    </source>
</reference>
<dbReference type="Proteomes" id="UP000836402">
    <property type="component" value="Unassembled WGS sequence"/>
</dbReference>
<dbReference type="Proteomes" id="UP000077671">
    <property type="component" value="Unassembled WGS sequence"/>
</dbReference>
<accession>A0A177UMS4</accession>
<reference evidence="2" key="2">
    <citation type="journal article" date="2019" name="IMA Fungus">
        <title>Genome sequencing and comparison of five Tilletia species to identify candidate genes for the detection of regulated species infecting wheat.</title>
        <authorList>
            <person name="Nguyen H.D.T."/>
            <person name="Sultana T."/>
            <person name="Kesanakurti P."/>
            <person name="Hambleton S."/>
        </authorList>
    </citation>
    <scope>NUCLEOTIDE SEQUENCE</scope>
    <source>
        <strain evidence="2">DAOMC 238032</strain>
    </source>
</reference>
<evidence type="ECO:0000313" key="1">
    <source>
        <dbReference type="EMBL" id="CAD6907721.1"/>
    </source>
</evidence>
<evidence type="ECO:0000313" key="3">
    <source>
        <dbReference type="Proteomes" id="UP000077671"/>
    </source>
</evidence>
<dbReference type="AlphaFoldDB" id="A0A177UMS4"/>
<organism evidence="2 3">
    <name type="scientific">Tilletia caries</name>
    <name type="common">wheat bunt fungus</name>
    <dbReference type="NCBI Taxonomy" id="13290"/>
    <lineage>
        <taxon>Eukaryota</taxon>
        <taxon>Fungi</taxon>
        <taxon>Dikarya</taxon>
        <taxon>Basidiomycota</taxon>
        <taxon>Ustilaginomycotina</taxon>
        <taxon>Exobasidiomycetes</taxon>
        <taxon>Tilletiales</taxon>
        <taxon>Tilletiaceae</taxon>
        <taxon>Tilletia</taxon>
    </lineage>
</organism>
<proteinExistence type="predicted"/>
<sequence>MTDVLQQYSPRMYDSLPGLVQANEDFALFGGIVKIDSALASIAQKYPNAASFGIQLLHRHCSLSSDEIMLAWQGTTIPFKIQDIAPAKRANNIVPTLWGLDPRTHTFTPLEFALVDDGSQVPKLDENMARDVAAILKAYGLDRILGLAVLPEGTQAGAEITLDRSNIVLPADVFASASSFIEVLWTINNPKDDPDATKRCKIYCSDYIPRNGKKEHIGTHIREYN</sequence>
<gene>
    <name evidence="2" type="ORF">A4X03_0g7080</name>
    <name evidence="1" type="ORF">JKIAZH3_G9318</name>
</gene>